<evidence type="ECO:0000313" key="3">
    <source>
        <dbReference type="WBParaSite" id="NBR_0001466001-mRNA-1"/>
    </source>
</evidence>
<dbReference type="Proteomes" id="UP000271162">
    <property type="component" value="Unassembled WGS sequence"/>
</dbReference>
<evidence type="ECO:0000313" key="2">
    <source>
        <dbReference type="Proteomes" id="UP000271162"/>
    </source>
</evidence>
<proteinExistence type="predicted"/>
<organism evidence="3">
    <name type="scientific">Nippostrongylus brasiliensis</name>
    <name type="common">Rat hookworm</name>
    <dbReference type="NCBI Taxonomy" id="27835"/>
    <lineage>
        <taxon>Eukaryota</taxon>
        <taxon>Metazoa</taxon>
        <taxon>Ecdysozoa</taxon>
        <taxon>Nematoda</taxon>
        <taxon>Chromadorea</taxon>
        <taxon>Rhabditida</taxon>
        <taxon>Rhabditina</taxon>
        <taxon>Rhabditomorpha</taxon>
        <taxon>Strongyloidea</taxon>
        <taxon>Heligmosomidae</taxon>
        <taxon>Nippostrongylus</taxon>
    </lineage>
</organism>
<gene>
    <name evidence="1" type="ORF">NBR_LOCUS14661</name>
</gene>
<keyword evidence="2" id="KW-1185">Reference proteome</keyword>
<sequence length="78" mass="8760">MTAVFHTPATFLAMANRVRRRNRRVLQSSEDVMANEPDFAYSDAGPHAPMIFHPVEKSDDEDTLIHKDIVSSAAILLH</sequence>
<accession>A0A0N4YDG3</accession>
<protein>
    <submittedName>
        <fullName evidence="1 3">Uncharacterized protein</fullName>
    </submittedName>
</protein>
<name>A0A0N4YDG3_NIPBR</name>
<dbReference type="AlphaFoldDB" id="A0A0N4YDG3"/>
<dbReference type="EMBL" id="UYSL01021443">
    <property type="protein sequence ID" value="VDL78250.1"/>
    <property type="molecule type" value="Genomic_DNA"/>
</dbReference>
<reference evidence="1 2" key="2">
    <citation type="submission" date="2018-11" db="EMBL/GenBank/DDBJ databases">
        <authorList>
            <consortium name="Pathogen Informatics"/>
        </authorList>
    </citation>
    <scope>NUCLEOTIDE SEQUENCE [LARGE SCALE GENOMIC DNA]</scope>
</reference>
<dbReference type="WBParaSite" id="NBR_0001466001-mRNA-1">
    <property type="protein sequence ID" value="NBR_0001466001-mRNA-1"/>
    <property type="gene ID" value="NBR_0001466001"/>
</dbReference>
<reference evidence="3" key="1">
    <citation type="submission" date="2017-02" db="UniProtKB">
        <authorList>
            <consortium name="WormBaseParasite"/>
        </authorList>
    </citation>
    <scope>IDENTIFICATION</scope>
</reference>
<evidence type="ECO:0000313" key="1">
    <source>
        <dbReference type="EMBL" id="VDL78250.1"/>
    </source>
</evidence>
<dbReference type="STRING" id="27835.A0A0N4YDG3"/>